<reference evidence="2" key="1">
    <citation type="journal article" date="2023" name="Science">
        <title>Elucidation of the pathway for biosynthesis of saponin adjuvants from the soapbark tree.</title>
        <authorList>
            <person name="Reed J."/>
            <person name="Orme A."/>
            <person name="El-Demerdash A."/>
            <person name="Owen C."/>
            <person name="Martin L.B.B."/>
            <person name="Misra R.C."/>
            <person name="Kikuchi S."/>
            <person name="Rejzek M."/>
            <person name="Martin A.C."/>
            <person name="Harkess A."/>
            <person name="Leebens-Mack J."/>
            <person name="Louveau T."/>
            <person name="Stephenson M.J."/>
            <person name="Osbourn A."/>
        </authorList>
    </citation>
    <scope>NUCLEOTIDE SEQUENCE</scope>
    <source>
        <strain evidence="2">S10</strain>
    </source>
</reference>
<protein>
    <submittedName>
        <fullName evidence="2">Uncharacterized protein</fullName>
    </submittedName>
</protein>
<accession>A0AAD7KK44</accession>
<comment type="caution">
    <text evidence="2">The sequence shown here is derived from an EMBL/GenBank/DDBJ whole genome shotgun (WGS) entry which is preliminary data.</text>
</comment>
<feature type="region of interest" description="Disordered" evidence="1">
    <location>
        <begin position="1"/>
        <end position="26"/>
    </location>
</feature>
<dbReference type="KEGG" id="qsa:O6P43_035964"/>
<gene>
    <name evidence="2" type="ORF">O6P43_035964</name>
</gene>
<evidence type="ECO:0000313" key="2">
    <source>
        <dbReference type="EMBL" id="KAJ7940986.1"/>
    </source>
</evidence>
<dbReference type="AlphaFoldDB" id="A0AAD7KK44"/>
<evidence type="ECO:0000256" key="1">
    <source>
        <dbReference type="SAM" id="MobiDB-lite"/>
    </source>
</evidence>
<evidence type="ECO:0000313" key="3">
    <source>
        <dbReference type="Proteomes" id="UP001163823"/>
    </source>
</evidence>
<organism evidence="2 3">
    <name type="scientific">Quillaja saponaria</name>
    <name type="common">Soap bark tree</name>
    <dbReference type="NCBI Taxonomy" id="32244"/>
    <lineage>
        <taxon>Eukaryota</taxon>
        <taxon>Viridiplantae</taxon>
        <taxon>Streptophyta</taxon>
        <taxon>Embryophyta</taxon>
        <taxon>Tracheophyta</taxon>
        <taxon>Spermatophyta</taxon>
        <taxon>Magnoliopsida</taxon>
        <taxon>eudicotyledons</taxon>
        <taxon>Gunneridae</taxon>
        <taxon>Pentapetalae</taxon>
        <taxon>rosids</taxon>
        <taxon>fabids</taxon>
        <taxon>Fabales</taxon>
        <taxon>Quillajaceae</taxon>
        <taxon>Quillaja</taxon>
    </lineage>
</organism>
<name>A0AAD7KK44_QUISA</name>
<keyword evidence="3" id="KW-1185">Reference proteome</keyword>
<proteinExistence type="predicted"/>
<dbReference type="Proteomes" id="UP001163823">
    <property type="component" value="Unassembled WGS sequence"/>
</dbReference>
<sequence length="109" mass="12760">MDASPRPQKKKARGKSQDRRREQRQEKERQLQLLAWQTPINQCLVKRLAAEKITALTLVATAMPLTASTGLAVLMNHQQERLAWPHSYQWYSQELPRGRTICPFHQERQ</sequence>
<dbReference type="EMBL" id="JARAOO010000536">
    <property type="protein sequence ID" value="KAJ7940986.1"/>
    <property type="molecule type" value="Genomic_DNA"/>
</dbReference>
<feature type="compositionally biased region" description="Basic and acidic residues" evidence="1">
    <location>
        <begin position="15"/>
        <end position="26"/>
    </location>
</feature>